<gene>
    <name evidence="5" type="ORF">K4H28_11570</name>
</gene>
<dbReference type="InterPro" id="IPR054170">
    <property type="entry name" value="RlmL_1st"/>
</dbReference>
<dbReference type="InterPro" id="IPR004114">
    <property type="entry name" value="THUMP_dom"/>
</dbReference>
<dbReference type="PANTHER" id="PTHR47313:SF1">
    <property type="entry name" value="RIBOSOMAL RNA LARGE SUBUNIT METHYLTRANSFERASE K_L"/>
    <property type="match status" value="1"/>
</dbReference>
<evidence type="ECO:0000259" key="4">
    <source>
        <dbReference type="PROSITE" id="PS51165"/>
    </source>
</evidence>
<name>A0ABX8Z7A3_9NEIS</name>
<evidence type="ECO:0000313" key="6">
    <source>
        <dbReference type="Proteomes" id="UP000825679"/>
    </source>
</evidence>
<dbReference type="Proteomes" id="UP000825679">
    <property type="component" value="Chromosome"/>
</dbReference>
<evidence type="ECO:0000256" key="3">
    <source>
        <dbReference type="PROSITE-ProRule" id="PRU00529"/>
    </source>
</evidence>
<dbReference type="SMART" id="SM00981">
    <property type="entry name" value="THUMP"/>
    <property type="match status" value="1"/>
</dbReference>
<dbReference type="Gene3D" id="3.30.2130.30">
    <property type="match status" value="1"/>
</dbReference>
<protein>
    <submittedName>
        <fullName evidence="5">Class I SAM-dependent RNA methyltransferase</fullName>
    </submittedName>
</protein>
<dbReference type="PROSITE" id="PS51165">
    <property type="entry name" value="THUMP"/>
    <property type="match status" value="1"/>
</dbReference>
<dbReference type="SUPFAM" id="SSF53335">
    <property type="entry name" value="S-adenosyl-L-methionine-dependent methyltransferases"/>
    <property type="match status" value="1"/>
</dbReference>
<evidence type="ECO:0000313" key="5">
    <source>
        <dbReference type="EMBL" id="QZA76943.1"/>
    </source>
</evidence>
<feature type="domain" description="THUMP" evidence="4">
    <location>
        <begin position="62"/>
        <end position="173"/>
    </location>
</feature>
<evidence type="ECO:0000256" key="2">
    <source>
        <dbReference type="ARBA" id="ARBA00022679"/>
    </source>
</evidence>
<proteinExistence type="predicted"/>
<accession>A0ABX8Z7A3</accession>
<keyword evidence="1 5" id="KW-0489">Methyltransferase</keyword>
<dbReference type="GO" id="GO:0032259">
    <property type="term" value="P:methylation"/>
    <property type="evidence" value="ECO:0007669"/>
    <property type="project" value="UniProtKB-KW"/>
</dbReference>
<dbReference type="Gene3D" id="3.40.50.150">
    <property type="entry name" value="Vaccinia Virus protein VP39"/>
    <property type="match status" value="1"/>
</dbReference>
<dbReference type="InterPro" id="IPR029063">
    <property type="entry name" value="SAM-dependent_MTases_sf"/>
</dbReference>
<reference evidence="5 6" key="1">
    <citation type="submission" date="2021-08" db="EMBL/GenBank/DDBJ databases">
        <title>complete genome sequencing of Deefgea sp. D25.</title>
        <authorList>
            <person name="Bae J.-W."/>
            <person name="Gim D.-H."/>
        </authorList>
    </citation>
    <scope>NUCLEOTIDE SEQUENCE [LARGE SCALE GENOMIC DNA]</scope>
    <source>
        <strain evidence="5 6">D25</strain>
    </source>
</reference>
<dbReference type="Pfam" id="PF01170">
    <property type="entry name" value="UPF0020"/>
    <property type="match status" value="1"/>
</dbReference>
<keyword evidence="6" id="KW-1185">Reference proteome</keyword>
<keyword evidence="3" id="KW-0694">RNA-binding</keyword>
<sequence length="403" mass="45630">MRVKWQHPFSFYRRILVLQIFDFFAPCPRGLETVLEKELEALAAKKIHVTDGGVAFSGPWTLMYKANLYSRVASRVLWKLVEKPYRSEDDIFRLARDTEWAEIFAVDNTIKVSVTAVRSPVRSTNFVALKVKDGICDRFRLKCGNRPSVDTEAPDMRINVYLSEKNVTLYLDTSGEPLFKRGYRVETGDAPLRENLAAGILSLSGWTPDQAFYDPMCGSGTFLVEAAMIARRVAPGMDRQFAFQKMRMFDQTFWNSILAEAKAQELSAAPNVIMGSDVSSTVLIHAKANIEAAGMQDSIQLKQLNVLDAKPPAESGVWVCNPPYGARMDEKEHLATLYPQWATVLKQRFAGWNTYFLTADLDMPKHMRLKASKRTVLFNGPLECRLFEYKMIAGGNRDKPKEE</sequence>
<dbReference type="InterPro" id="IPR000241">
    <property type="entry name" value="RlmKL-like_Mtase"/>
</dbReference>
<evidence type="ECO:0000256" key="1">
    <source>
        <dbReference type="ARBA" id="ARBA00022603"/>
    </source>
</evidence>
<keyword evidence="2" id="KW-0808">Transferase</keyword>
<dbReference type="Pfam" id="PF22020">
    <property type="entry name" value="RlmL_1st"/>
    <property type="match status" value="1"/>
</dbReference>
<dbReference type="Pfam" id="PF02926">
    <property type="entry name" value="THUMP"/>
    <property type="match status" value="1"/>
</dbReference>
<dbReference type="GO" id="GO:0008168">
    <property type="term" value="F:methyltransferase activity"/>
    <property type="evidence" value="ECO:0007669"/>
    <property type="project" value="UniProtKB-KW"/>
</dbReference>
<dbReference type="CDD" id="cd11715">
    <property type="entry name" value="THUMP_AdoMetMT"/>
    <property type="match status" value="1"/>
</dbReference>
<organism evidence="5 6">
    <name type="scientific">Deefgea tanakiae</name>
    <dbReference type="NCBI Taxonomy" id="2865840"/>
    <lineage>
        <taxon>Bacteria</taxon>
        <taxon>Pseudomonadati</taxon>
        <taxon>Pseudomonadota</taxon>
        <taxon>Betaproteobacteria</taxon>
        <taxon>Neisseriales</taxon>
        <taxon>Chitinibacteraceae</taxon>
        <taxon>Deefgea</taxon>
    </lineage>
</organism>
<dbReference type="PANTHER" id="PTHR47313">
    <property type="entry name" value="RIBOSOMAL RNA LARGE SUBUNIT METHYLTRANSFERASE K/L"/>
    <property type="match status" value="1"/>
</dbReference>
<dbReference type="EMBL" id="CP081150">
    <property type="protein sequence ID" value="QZA76943.1"/>
    <property type="molecule type" value="Genomic_DNA"/>
</dbReference>